<reference evidence="2 3" key="1">
    <citation type="submission" date="2019-03" db="EMBL/GenBank/DDBJ databases">
        <title>Genomic Encyclopedia of Type Strains, Phase IV (KMG-IV): sequencing the most valuable type-strain genomes for metagenomic binning, comparative biology and taxonomic classification.</title>
        <authorList>
            <person name="Goeker M."/>
        </authorList>
    </citation>
    <scope>NUCLEOTIDE SEQUENCE [LARGE SCALE GENOMIC DNA]</scope>
    <source>
        <strain evidence="2 3">DSM 25894</strain>
    </source>
</reference>
<sequence>MNKLITTCVLCTLLITGCSSKESSPVSVKEPEQDADQHNPEQSDDLPDMISIPLEGEILEVHLPSIPLLDMYLHTSESYQQELNHIKAIPVSENLYLVSYACDDSETLCSHILIHKESDGTMSLPVADFSTFHEAVFSPSGQKVLLQFVRPVNGKEVSHLVVIDLNSFEQLSLQNEALKRDVLHYQTSILEKEWVHDTQLKIKIPYDEFPPDDKGAQWIEFEL</sequence>
<protein>
    <recommendedName>
        <fullName evidence="4">Lipoprotein</fullName>
    </recommendedName>
</protein>
<dbReference type="PROSITE" id="PS51257">
    <property type="entry name" value="PROKAR_LIPOPROTEIN"/>
    <property type="match status" value="1"/>
</dbReference>
<organism evidence="2 3">
    <name type="scientific">Melghiribacillus thermohalophilus</name>
    <dbReference type="NCBI Taxonomy" id="1324956"/>
    <lineage>
        <taxon>Bacteria</taxon>
        <taxon>Bacillati</taxon>
        <taxon>Bacillota</taxon>
        <taxon>Bacilli</taxon>
        <taxon>Bacillales</taxon>
        <taxon>Bacillaceae</taxon>
        <taxon>Melghiribacillus</taxon>
    </lineage>
</organism>
<dbReference type="EMBL" id="SMAN01000015">
    <property type="protein sequence ID" value="TCT20012.1"/>
    <property type="molecule type" value="Genomic_DNA"/>
</dbReference>
<evidence type="ECO:0000256" key="1">
    <source>
        <dbReference type="SAM" id="MobiDB-lite"/>
    </source>
</evidence>
<feature type="region of interest" description="Disordered" evidence="1">
    <location>
        <begin position="21"/>
        <end position="47"/>
    </location>
</feature>
<comment type="caution">
    <text evidence="2">The sequence shown here is derived from an EMBL/GenBank/DDBJ whole genome shotgun (WGS) entry which is preliminary data.</text>
</comment>
<evidence type="ECO:0008006" key="4">
    <source>
        <dbReference type="Google" id="ProtNLM"/>
    </source>
</evidence>
<dbReference type="Proteomes" id="UP000294650">
    <property type="component" value="Unassembled WGS sequence"/>
</dbReference>
<evidence type="ECO:0000313" key="2">
    <source>
        <dbReference type="EMBL" id="TCT20012.1"/>
    </source>
</evidence>
<feature type="compositionally biased region" description="Basic and acidic residues" evidence="1">
    <location>
        <begin position="29"/>
        <end position="41"/>
    </location>
</feature>
<evidence type="ECO:0000313" key="3">
    <source>
        <dbReference type="Proteomes" id="UP000294650"/>
    </source>
</evidence>
<proteinExistence type="predicted"/>
<dbReference type="RefSeq" id="WP_132372270.1">
    <property type="nucleotide sequence ID" value="NZ_SMAN01000015.1"/>
</dbReference>
<keyword evidence="3" id="KW-1185">Reference proteome</keyword>
<dbReference type="OrthoDB" id="2829902at2"/>
<dbReference type="AlphaFoldDB" id="A0A4V2V163"/>
<accession>A0A4V2V163</accession>
<gene>
    <name evidence="2" type="ORF">EDD68_11563</name>
</gene>
<name>A0A4V2V163_9BACI</name>